<feature type="region of interest" description="Disordered" evidence="1">
    <location>
        <begin position="1"/>
        <end position="28"/>
    </location>
</feature>
<evidence type="ECO:0000313" key="4">
    <source>
        <dbReference type="Proteomes" id="UP000324101"/>
    </source>
</evidence>
<evidence type="ECO:0000256" key="2">
    <source>
        <dbReference type="SAM" id="Phobius"/>
    </source>
</evidence>
<keyword evidence="2" id="KW-1133">Transmembrane helix</keyword>
<sequence>MPIRTRGRVVADAAGRSDSAAAQAGAPRRRSVTRLRLSCLYGGVFMVTGTALLATVHLLAVQAVGRGNDPVLELRSESAIVLAPAGCTESPGSGTTQDRSPTPDNGPTPDRGPAPATCPAPSRQQPQDSLVASTALVLAALVPLSAAVGYVTAGYALSPLRRITHGAR</sequence>
<gene>
    <name evidence="3" type="ORF">DEJ51_26645</name>
</gene>
<feature type="compositionally biased region" description="Polar residues" evidence="1">
    <location>
        <begin position="90"/>
        <end position="103"/>
    </location>
</feature>
<feature type="compositionally biased region" description="Pro residues" evidence="1">
    <location>
        <begin position="104"/>
        <end position="118"/>
    </location>
</feature>
<reference evidence="3 4" key="1">
    <citation type="submission" date="2018-05" db="EMBL/GenBank/DDBJ databases">
        <title>Streptomyces venezuelae.</title>
        <authorList>
            <person name="Kim W."/>
            <person name="Lee N."/>
            <person name="Cho B.-K."/>
        </authorList>
    </citation>
    <scope>NUCLEOTIDE SEQUENCE [LARGE SCALE GENOMIC DNA]</scope>
    <source>
        <strain evidence="3 4">ATCC 21018</strain>
    </source>
</reference>
<evidence type="ECO:0000313" key="3">
    <source>
        <dbReference type="EMBL" id="QES57317.1"/>
    </source>
</evidence>
<accession>A0A5P2DSP6</accession>
<dbReference type="EMBL" id="CP029189">
    <property type="protein sequence ID" value="QES57317.1"/>
    <property type="molecule type" value="Genomic_DNA"/>
</dbReference>
<feature type="transmembrane region" description="Helical" evidence="2">
    <location>
        <begin position="38"/>
        <end position="60"/>
    </location>
</feature>
<dbReference type="AlphaFoldDB" id="A0A5P2DSP6"/>
<dbReference type="Proteomes" id="UP000324101">
    <property type="component" value="Chromosome"/>
</dbReference>
<feature type="transmembrane region" description="Helical" evidence="2">
    <location>
        <begin position="130"/>
        <end position="158"/>
    </location>
</feature>
<feature type="compositionally biased region" description="Low complexity" evidence="1">
    <location>
        <begin position="11"/>
        <end position="26"/>
    </location>
</feature>
<keyword evidence="2" id="KW-0472">Membrane</keyword>
<feature type="region of interest" description="Disordered" evidence="1">
    <location>
        <begin position="85"/>
        <end position="126"/>
    </location>
</feature>
<name>A0A5P2DSP6_STRVZ</name>
<evidence type="ECO:0000256" key="1">
    <source>
        <dbReference type="SAM" id="MobiDB-lite"/>
    </source>
</evidence>
<protein>
    <submittedName>
        <fullName evidence="3">Uncharacterized protein</fullName>
    </submittedName>
</protein>
<organism evidence="3 4">
    <name type="scientific">Streptomyces venezuelae</name>
    <dbReference type="NCBI Taxonomy" id="54571"/>
    <lineage>
        <taxon>Bacteria</taxon>
        <taxon>Bacillati</taxon>
        <taxon>Actinomycetota</taxon>
        <taxon>Actinomycetes</taxon>
        <taxon>Kitasatosporales</taxon>
        <taxon>Streptomycetaceae</taxon>
        <taxon>Streptomyces</taxon>
    </lineage>
</organism>
<keyword evidence="2" id="KW-0812">Transmembrane</keyword>
<proteinExistence type="predicted"/>